<accession>A0AAW6TVM1</accession>
<evidence type="ECO:0000313" key="3">
    <source>
        <dbReference type="Proteomes" id="UP001431776"/>
    </source>
</evidence>
<reference evidence="2" key="1">
    <citation type="submission" date="2023-05" db="EMBL/GenBank/DDBJ databases">
        <title>Anaerotaeda fermentans gen. nov., sp. nov., a novel anaerobic planctomycete of the new family within the order Sedimentisphaerales isolated from Taman Peninsula, Russia.</title>
        <authorList>
            <person name="Khomyakova M.A."/>
            <person name="Merkel A.Y."/>
            <person name="Slobodkin A.I."/>
        </authorList>
    </citation>
    <scope>NUCLEOTIDE SEQUENCE</scope>
    <source>
        <strain evidence="2">M17dextr</strain>
    </source>
</reference>
<dbReference type="RefSeq" id="WP_349242967.1">
    <property type="nucleotide sequence ID" value="NZ_JASCXX010000001.1"/>
</dbReference>
<sequence length="225" mass="24605">MSDVRKFLGVAWMIALLVGTSCTRAPQGDQLASSEESHSIDADNTSIAPAMADTVPSDGKPDAGQEDGEFIQAAPPSEVDINSGDVRGSRYRADGSAQYGVYESRLSKEVRRLGIPIPDRRDWWPIAAPSIGVGGMRVTYVYENLLPTAHRLLDVLGKVNAPDSERRDIIERLMAGLQTERPPVAIANARALIVEVVDRYGLESPFLPHHTEHLRQRRNGQVGEP</sequence>
<evidence type="ECO:0000313" key="2">
    <source>
        <dbReference type="EMBL" id="MDI6447556.1"/>
    </source>
</evidence>
<comment type="caution">
    <text evidence="2">The sequence shown here is derived from an EMBL/GenBank/DDBJ whole genome shotgun (WGS) entry which is preliminary data.</text>
</comment>
<dbReference type="AlphaFoldDB" id="A0AAW6TVM1"/>
<organism evidence="2 3">
    <name type="scientific">Anaerobaca lacustris</name>
    <dbReference type="NCBI Taxonomy" id="3044600"/>
    <lineage>
        <taxon>Bacteria</taxon>
        <taxon>Pseudomonadati</taxon>
        <taxon>Planctomycetota</taxon>
        <taxon>Phycisphaerae</taxon>
        <taxon>Sedimentisphaerales</taxon>
        <taxon>Anaerobacaceae</taxon>
        <taxon>Anaerobaca</taxon>
    </lineage>
</organism>
<name>A0AAW6TVM1_9BACT</name>
<protein>
    <submittedName>
        <fullName evidence="2">Uncharacterized protein</fullName>
    </submittedName>
</protein>
<gene>
    <name evidence="2" type="ORF">QJ522_00755</name>
</gene>
<feature type="region of interest" description="Disordered" evidence="1">
    <location>
        <begin position="50"/>
        <end position="87"/>
    </location>
</feature>
<proteinExistence type="predicted"/>
<evidence type="ECO:0000256" key="1">
    <source>
        <dbReference type="SAM" id="MobiDB-lite"/>
    </source>
</evidence>
<dbReference type="Proteomes" id="UP001431776">
    <property type="component" value="Unassembled WGS sequence"/>
</dbReference>
<dbReference type="EMBL" id="JASCXX010000001">
    <property type="protein sequence ID" value="MDI6447556.1"/>
    <property type="molecule type" value="Genomic_DNA"/>
</dbReference>
<keyword evidence="3" id="KW-1185">Reference proteome</keyword>
<dbReference type="PROSITE" id="PS51257">
    <property type="entry name" value="PROKAR_LIPOPROTEIN"/>
    <property type="match status" value="1"/>
</dbReference>